<protein>
    <submittedName>
        <fullName evidence="1">Uncharacterized protein</fullName>
    </submittedName>
</protein>
<sequence>MYIELIKEFEKHYNIACAAKKFDVAYRSVLCL</sequence>
<gene>
    <name evidence="1" type="ORF">ACJIZ3_025159</name>
</gene>
<dbReference type="AlphaFoldDB" id="A0ABD3TWE9"/>
<evidence type="ECO:0000313" key="2">
    <source>
        <dbReference type="Proteomes" id="UP001634393"/>
    </source>
</evidence>
<proteinExistence type="predicted"/>
<comment type="caution">
    <text evidence="1">The sequence shown here is derived from an EMBL/GenBank/DDBJ whole genome shotgun (WGS) entry which is preliminary data.</text>
</comment>
<keyword evidence="2" id="KW-1185">Reference proteome</keyword>
<dbReference type="Proteomes" id="UP001634393">
    <property type="component" value="Unassembled WGS sequence"/>
</dbReference>
<name>A0ABD3TWE9_9LAMI</name>
<evidence type="ECO:0000313" key="1">
    <source>
        <dbReference type="EMBL" id="KAL3840568.1"/>
    </source>
</evidence>
<dbReference type="EMBL" id="JBJXBP010000003">
    <property type="protein sequence ID" value="KAL3840568.1"/>
    <property type="molecule type" value="Genomic_DNA"/>
</dbReference>
<organism evidence="1 2">
    <name type="scientific">Penstemon smallii</name>
    <dbReference type="NCBI Taxonomy" id="265156"/>
    <lineage>
        <taxon>Eukaryota</taxon>
        <taxon>Viridiplantae</taxon>
        <taxon>Streptophyta</taxon>
        <taxon>Embryophyta</taxon>
        <taxon>Tracheophyta</taxon>
        <taxon>Spermatophyta</taxon>
        <taxon>Magnoliopsida</taxon>
        <taxon>eudicotyledons</taxon>
        <taxon>Gunneridae</taxon>
        <taxon>Pentapetalae</taxon>
        <taxon>asterids</taxon>
        <taxon>lamiids</taxon>
        <taxon>Lamiales</taxon>
        <taxon>Plantaginaceae</taxon>
        <taxon>Cheloneae</taxon>
        <taxon>Penstemon</taxon>
    </lineage>
</organism>
<reference evidence="1 2" key="1">
    <citation type="submission" date="2024-12" db="EMBL/GenBank/DDBJ databases">
        <title>The unique morphological basis and parallel evolutionary history of personate flowers in Penstemon.</title>
        <authorList>
            <person name="Depatie T.H."/>
            <person name="Wessinger C.A."/>
        </authorList>
    </citation>
    <scope>NUCLEOTIDE SEQUENCE [LARGE SCALE GENOMIC DNA]</scope>
    <source>
        <strain evidence="1">WTNN_2</strain>
        <tissue evidence="1">Leaf</tissue>
    </source>
</reference>
<accession>A0ABD3TWE9</accession>